<evidence type="ECO:0000256" key="1">
    <source>
        <dbReference type="SAM" id="MobiDB-lite"/>
    </source>
</evidence>
<gene>
    <name evidence="2" type="ORF">Acr_13g0004500</name>
</gene>
<proteinExistence type="predicted"/>
<dbReference type="Proteomes" id="UP000585474">
    <property type="component" value="Unassembled WGS sequence"/>
</dbReference>
<feature type="compositionally biased region" description="Pro residues" evidence="1">
    <location>
        <begin position="57"/>
        <end position="69"/>
    </location>
</feature>
<dbReference type="EMBL" id="BJWL01000013">
    <property type="protein sequence ID" value="GFY99049.1"/>
    <property type="molecule type" value="Genomic_DNA"/>
</dbReference>
<evidence type="ECO:0000313" key="3">
    <source>
        <dbReference type="Proteomes" id="UP000585474"/>
    </source>
</evidence>
<comment type="caution">
    <text evidence="2">The sequence shown here is derived from an EMBL/GenBank/DDBJ whole genome shotgun (WGS) entry which is preliminary data.</text>
</comment>
<name>A0A7J0FLJ1_9ERIC</name>
<feature type="region of interest" description="Disordered" evidence="1">
    <location>
        <begin position="52"/>
        <end position="71"/>
    </location>
</feature>
<organism evidence="2 3">
    <name type="scientific">Actinidia rufa</name>
    <dbReference type="NCBI Taxonomy" id="165716"/>
    <lineage>
        <taxon>Eukaryota</taxon>
        <taxon>Viridiplantae</taxon>
        <taxon>Streptophyta</taxon>
        <taxon>Embryophyta</taxon>
        <taxon>Tracheophyta</taxon>
        <taxon>Spermatophyta</taxon>
        <taxon>Magnoliopsida</taxon>
        <taxon>eudicotyledons</taxon>
        <taxon>Gunneridae</taxon>
        <taxon>Pentapetalae</taxon>
        <taxon>asterids</taxon>
        <taxon>Ericales</taxon>
        <taxon>Actinidiaceae</taxon>
        <taxon>Actinidia</taxon>
    </lineage>
</organism>
<sequence>MNVEEAKPARRAKRIKYRHRLSDAISFSSWTNTRAFWNNSVETGFVVHPIFSIPNPSSKPPEPPSPKPSPALLYPIPVVASHLPPVHRRLRCQTSPPPPIAHTRGRGKSEGGEGDCGGGLSGSGVR</sequence>
<feature type="region of interest" description="Disordered" evidence="1">
    <location>
        <begin position="89"/>
        <end position="126"/>
    </location>
</feature>
<dbReference type="AlphaFoldDB" id="A0A7J0FLJ1"/>
<keyword evidence="3" id="KW-1185">Reference proteome</keyword>
<evidence type="ECO:0000313" key="2">
    <source>
        <dbReference type="EMBL" id="GFY99049.1"/>
    </source>
</evidence>
<feature type="compositionally biased region" description="Gly residues" evidence="1">
    <location>
        <begin position="114"/>
        <end position="126"/>
    </location>
</feature>
<protein>
    <submittedName>
        <fullName evidence="2">Uncharacterized protein</fullName>
    </submittedName>
</protein>
<reference evidence="2 3" key="1">
    <citation type="submission" date="2019-07" db="EMBL/GenBank/DDBJ databases">
        <title>De Novo Assembly of kiwifruit Actinidia rufa.</title>
        <authorList>
            <person name="Sugita-Konishi S."/>
            <person name="Sato K."/>
            <person name="Mori E."/>
            <person name="Abe Y."/>
            <person name="Kisaki G."/>
            <person name="Hamano K."/>
            <person name="Suezawa K."/>
            <person name="Otani M."/>
            <person name="Fukuda T."/>
            <person name="Manabe T."/>
            <person name="Gomi K."/>
            <person name="Tabuchi M."/>
            <person name="Akimitsu K."/>
            <person name="Kataoka I."/>
        </authorList>
    </citation>
    <scope>NUCLEOTIDE SEQUENCE [LARGE SCALE GENOMIC DNA]</scope>
    <source>
        <strain evidence="3">cv. Fuchu</strain>
    </source>
</reference>
<accession>A0A7J0FLJ1</accession>